<evidence type="ECO:0000313" key="2">
    <source>
        <dbReference type="EMBL" id="PVY78212.1"/>
    </source>
</evidence>
<dbReference type="AlphaFoldDB" id="A0A2U1CZJ9"/>
<keyword evidence="1" id="KW-1133">Transmembrane helix</keyword>
<comment type="caution">
    <text evidence="2">The sequence shown here is derived from an EMBL/GenBank/DDBJ whole genome shotgun (WGS) entry which is preliminary data.</text>
</comment>
<dbReference type="OrthoDB" id="9156649at2"/>
<protein>
    <recommendedName>
        <fullName evidence="4">Multidrug transporter</fullName>
    </recommendedName>
</protein>
<accession>A0A2U1CZJ9</accession>
<reference evidence="2 3" key="1">
    <citation type="submission" date="2018-04" db="EMBL/GenBank/DDBJ databases">
        <title>Genomic Encyclopedia of Type Strains, Phase IV (KMG-IV): sequencing the most valuable type-strain genomes for metagenomic binning, comparative biology and taxonomic classification.</title>
        <authorList>
            <person name="Goeker M."/>
        </authorList>
    </citation>
    <scope>NUCLEOTIDE SEQUENCE [LARGE SCALE GENOMIC DNA]</scope>
    <source>
        <strain evidence="2 3">DSM 28688</strain>
    </source>
</reference>
<gene>
    <name evidence="2" type="ORF">C8D92_102252</name>
</gene>
<name>A0A2U1CZJ9_9GAMM</name>
<sequence length="225" mass="24913">MLDQAGMIVLGVLGGLLVLPGLWLFLRPNILLPWFRGSVGLLIILVGGYTALLALDLRHYQTLSDLETVATIGMTKSGPQTWRVRVEQPEQDASTFMVRGDQWQVDARILHLKKPLSWLGIGPLYRLERISGRYARLDQARSAKRTVYGLSGGSWFDSWHLDREHGLPFLDALYGNATFMPMADGAVFDVRLSSTGLAALPANRRAGQAMDDWIMPPDSSSEAGY</sequence>
<proteinExistence type="predicted"/>
<keyword evidence="1" id="KW-0812">Transmembrane</keyword>
<evidence type="ECO:0008006" key="4">
    <source>
        <dbReference type="Google" id="ProtNLM"/>
    </source>
</evidence>
<feature type="transmembrane region" description="Helical" evidence="1">
    <location>
        <begin position="32"/>
        <end position="55"/>
    </location>
</feature>
<feature type="transmembrane region" description="Helical" evidence="1">
    <location>
        <begin position="7"/>
        <end position="26"/>
    </location>
</feature>
<dbReference type="RefSeq" id="WP_116918446.1">
    <property type="nucleotide sequence ID" value="NZ_QEKQ01000002.1"/>
</dbReference>
<dbReference type="Proteomes" id="UP000245887">
    <property type="component" value="Unassembled WGS sequence"/>
</dbReference>
<organism evidence="2 3">
    <name type="scientific">Tamilnaduibacter salinus</name>
    <dbReference type="NCBI Taxonomy" id="1484056"/>
    <lineage>
        <taxon>Bacteria</taxon>
        <taxon>Pseudomonadati</taxon>
        <taxon>Pseudomonadota</taxon>
        <taxon>Gammaproteobacteria</taxon>
        <taxon>Pseudomonadales</taxon>
        <taxon>Marinobacteraceae</taxon>
        <taxon>Tamilnaduibacter</taxon>
    </lineage>
</organism>
<evidence type="ECO:0000256" key="1">
    <source>
        <dbReference type="SAM" id="Phobius"/>
    </source>
</evidence>
<keyword evidence="1" id="KW-0472">Membrane</keyword>
<dbReference type="EMBL" id="QEKQ01000002">
    <property type="protein sequence ID" value="PVY78212.1"/>
    <property type="molecule type" value="Genomic_DNA"/>
</dbReference>
<evidence type="ECO:0000313" key="3">
    <source>
        <dbReference type="Proteomes" id="UP000245887"/>
    </source>
</evidence>